<protein>
    <submittedName>
        <fullName evidence="1">Uncharacterized protein</fullName>
    </submittedName>
</protein>
<evidence type="ECO:0000313" key="3">
    <source>
        <dbReference type="Proteomes" id="UP000051326"/>
    </source>
</evidence>
<sequence length="62" mass="7257">MTKLQSKLRHMRLFELMRQREMASHVSRKLRVSRLTDDDGAEAILLRTLASRSLTTPHNRPV</sequence>
<keyword evidence="4" id="KW-1185">Reference proteome</keyword>
<dbReference type="RefSeq" id="WP_058287280.1">
    <property type="nucleotide sequence ID" value="NZ_CP081031.1"/>
</dbReference>
<dbReference type="EMBL" id="CYSR01000030">
    <property type="protein sequence ID" value="CUI00886.1"/>
    <property type="molecule type" value="Genomic_DNA"/>
</dbReference>
<evidence type="ECO:0000313" key="2">
    <source>
        <dbReference type="EMBL" id="UWQ43110.1"/>
    </source>
</evidence>
<gene>
    <name evidence="2" type="ORF">K3718_08485</name>
    <name evidence="1" type="ORF">PHA8399_03024</name>
</gene>
<dbReference type="EMBL" id="CP081051">
    <property type="protein sequence ID" value="UWQ43110.1"/>
    <property type="molecule type" value="Genomic_DNA"/>
</dbReference>
<name>A0A0P1HCC7_9RHOB</name>
<dbReference type="AlphaFoldDB" id="A0A0P1HCC7"/>
<organism evidence="1 3">
    <name type="scientific">Leisingera aquaemixtae</name>
    <dbReference type="NCBI Taxonomy" id="1396826"/>
    <lineage>
        <taxon>Bacteria</taxon>
        <taxon>Pseudomonadati</taxon>
        <taxon>Pseudomonadota</taxon>
        <taxon>Alphaproteobacteria</taxon>
        <taxon>Rhodobacterales</taxon>
        <taxon>Roseobacteraceae</taxon>
        <taxon>Leisingera</taxon>
    </lineage>
</organism>
<reference evidence="1 3" key="1">
    <citation type="submission" date="2015-09" db="EMBL/GenBank/DDBJ databases">
        <authorList>
            <consortium name="Swine Surveillance"/>
        </authorList>
    </citation>
    <scope>NUCLEOTIDE SEQUENCE [LARGE SCALE GENOMIC DNA]</scope>
    <source>
        <strain evidence="1 3">CECT 8399</strain>
    </source>
</reference>
<evidence type="ECO:0000313" key="1">
    <source>
        <dbReference type="EMBL" id="CUI00886.1"/>
    </source>
</evidence>
<evidence type="ECO:0000313" key="4">
    <source>
        <dbReference type="Proteomes" id="UP001058514"/>
    </source>
</evidence>
<accession>A0A0P1HCC7</accession>
<dbReference type="Proteomes" id="UP001058514">
    <property type="component" value="Chromosome"/>
</dbReference>
<proteinExistence type="predicted"/>
<reference evidence="2" key="2">
    <citation type="submission" date="2021-08" db="EMBL/GenBank/DDBJ databases">
        <authorList>
            <person name="Nwanade C."/>
            <person name="Wang M."/>
            <person name="Masoudi A."/>
            <person name="Yu Z."/>
            <person name="Liu J."/>
        </authorList>
    </citation>
    <scope>NUCLEOTIDE SEQUENCE</scope>
    <source>
        <strain evidence="2">S166</strain>
    </source>
</reference>
<dbReference type="Proteomes" id="UP000051326">
    <property type="component" value="Unassembled WGS sequence"/>
</dbReference>